<gene>
    <name evidence="2" type="primary">tsaB</name>
    <name evidence="2" type="ORF">AACH00_00130</name>
</gene>
<organism evidence="2 3">
    <name type="scientific">Ideonella margarita</name>
    <dbReference type="NCBI Taxonomy" id="2984191"/>
    <lineage>
        <taxon>Bacteria</taxon>
        <taxon>Pseudomonadati</taxon>
        <taxon>Pseudomonadota</taxon>
        <taxon>Betaproteobacteria</taxon>
        <taxon>Burkholderiales</taxon>
        <taxon>Sphaerotilaceae</taxon>
        <taxon>Ideonella</taxon>
    </lineage>
</organism>
<keyword evidence="3" id="KW-1185">Reference proteome</keyword>
<keyword evidence="2" id="KW-0808">Transferase</keyword>
<sequence length="240" mass="24679">MKLLALDTATEHMAVALVTAPGTALTRNLPGGAAASSQLIPQVLALLAEAGLPLSVLDAVAFGQGPGAFTGLRTAVSVAQGLAFGAGLGVLPIDSLLLVADDALAQAAGDTVMHQPGWVLMDARMDEIYAARYQHDGRGWHVLTAPALYDLTTLHTLWAAEAPAWACGSALTAFDGRLAPGTARCWPHIADRAAALARLAEAALQVGPLLPAEAALPLYLRDKVALTTAEREAARRASAA</sequence>
<dbReference type="SUPFAM" id="SSF53067">
    <property type="entry name" value="Actin-like ATPase domain"/>
    <property type="match status" value="2"/>
</dbReference>
<dbReference type="InterPro" id="IPR000905">
    <property type="entry name" value="Gcp-like_dom"/>
</dbReference>
<dbReference type="NCBIfam" id="TIGR03725">
    <property type="entry name" value="T6A_YeaZ"/>
    <property type="match status" value="1"/>
</dbReference>
<dbReference type="EMBL" id="JBBUTI010000001">
    <property type="protein sequence ID" value="MEK8044744.1"/>
    <property type="molecule type" value="Genomic_DNA"/>
</dbReference>
<dbReference type="Proteomes" id="UP001379945">
    <property type="component" value="Unassembled WGS sequence"/>
</dbReference>
<reference evidence="2 3" key="1">
    <citation type="submission" date="2024-04" db="EMBL/GenBank/DDBJ databases">
        <title>Novel species of the genus Ideonella isolated from streams.</title>
        <authorList>
            <person name="Lu H."/>
        </authorList>
    </citation>
    <scope>NUCLEOTIDE SEQUENCE [LARGE SCALE GENOMIC DNA]</scope>
    <source>
        <strain evidence="2 3">LYT19W</strain>
    </source>
</reference>
<comment type="caution">
    <text evidence="2">The sequence shown here is derived from an EMBL/GenBank/DDBJ whole genome shotgun (WGS) entry which is preliminary data.</text>
</comment>
<protein>
    <submittedName>
        <fullName evidence="2">tRNA (Adenosine(37)-N6)-threonylcarbamoyltransferase complex dimerization subunit type 1 TsaB</fullName>
        <ecNumber evidence="2">2.3.1.234</ecNumber>
    </submittedName>
</protein>
<dbReference type="Pfam" id="PF00814">
    <property type="entry name" value="TsaD"/>
    <property type="match status" value="1"/>
</dbReference>
<dbReference type="EC" id="2.3.1.234" evidence="2"/>
<dbReference type="InterPro" id="IPR043129">
    <property type="entry name" value="ATPase_NBD"/>
</dbReference>
<proteinExistence type="predicted"/>
<keyword evidence="2" id="KW-0012">Acyltransferase</keyword>
<dbReference type="GO" id="GO:0061711">
    <property type="term" value="F:tRNA N(6)-L-threonylcarbamoyladenine synthase activity"/>
    <property type="evidence" value="ECO:0007669"/>
    <property type="project" value="UniProtKB-EC"/>
</dbReference>
<evidence type="ECO:0000259" key="1">
    <source>
        <dbReference type="Pfam" id="PF00814"/>
    </source>
</evidence>
<dbReference type="InterPro" id="IPR022496">
    <property type="entry name" value="T6A_TsaB"/>
</dbReference>
<evidence type="ECO:0000313" key="3">
    <source>
        <dbReference type="Proteomes" id="UP001379945"/>
    </source>
</evidence>
<feature type="domain" description="Gcp-like" evidence="1">
    <location>
        <begin position="36"/>
        <end position="155"/>
    </location>
</feature>
<dbReference type="RefSeq" id="WP_341396906.1">
    <property type="nucleotide sequence ID" value="NZ_JBBUTI010000001.1"/>
</dbReference>
<dbReference type="Gene3D" id="3.30.420.40">
    <property type="match status" value="2"/>
</dbReference>
<evidence type="ECO:0000313" key="2">
    <source>
        <dbReference type="EMBL" id="MEK8044744.1"/>
    </source>
</evidence>
<name>A0ABU9BYR1_9BURK</name>
<accession>A0ABU9BYR1</accession>